<dbReference type="GO" id="GO:0007032">
    <property type="term" value="P:endosome organization"/>
    <property type="evidence" value="ECO:0007669"/>
    <property type="project" value="TreeGrafter"/>
</dbReference>
<evidence type="ECO:0000256" key="9">
    <source>
        <dbReference type="RuleBase" id="RU367084"/>
    </source>
</evidence>
<keyword evidence="5 9" id="KW-0547">Nucleotide-binding</keyword>
<dbReference type="PANTHER" id="PTHR12865:SF1">
    <property type="entry name" value="PHOSPHATIDYLINOSITOL 4-KINASE TYPE 2"/>
    <property type="match status" value="1"/>
</dbReference>
<evidence type="ECO:0000256" key="8">
    <source>
        <dbReference type="ARBA" id="ARBA00023136"/>
    </source>
</evidence>
<evidence type="ECO:0000256" key="1">
    <source>
        <dbReference type="ARBA" id="ARBA00004236"/>
    </source>
</evidence>
<evidence type="ECO:0000313" key="11">
    <source>
        <dbReference type="EMBL" id="KAF8796087.1"/>
    </source>
</evidence>
<dbReference type="InterPro" id="IPR039756">
    <property type="entry name" value="Lsb6/PI4K2"/>
</dbReference>
<dbReference type="Proteomes" id="UP000807504">
    <property type="component" value="Unassembled WGS sequence"/>
</dbReference>
<keyword evidence="4 9" id="KW-0808">Transferase</keyword>
<evidence type="ECO:0000256" key="5">
    <source>
        <dbReference type="ARBA" id="ARBA00022741"/>
    </source>
</evidence>
<evidence type="ECO:0000259" key="10">
    <source>
        <dbReference type="PROSITE" id="PS50290"/>
    </source>
</evidence>
<evidence type="ECO:0000313" key="12">
    <source>
        <dbReference type="Proteomes" id="UP000807504"/>
    </source>
</evidence>
<accession>A0A8T0FYA8</accession>
<dbReference type="PROSITE" id="PS50290">
    <property type="entry name" value="PI3_4_KINASE_3"/>
    <property type="match status" value="1"/>
</dbReference>
<dbReference type="AlphaFoldDB" id="A0A8T0FYA8"/>
<dbReference type="EC" id="2.7.1.67" evidence="9"/>
<comment type="catalytic activity">
    <reaction evidence="9">
        <text>a 1,2-diacyl-sn-glycero-3-phospho-(1D-myo-inositol) + ATP = a 1,2-diacyl-sn-glycero-3-phospho-(1D-myo-inositol 4-phosphate) + ADP + H(+)</text>
        <dbReference type="Rhea" id="RHEA:19877"/>
        <dbReference type="ChEBI" id="CHEBI:15378"/>
        <dbReference type="ChEBI" id="CHEBI:30616"/>
        <dbReference type="ChEBI" id="CHEBI:57880"/>
        <dbReference type="ChEBI" id="CHEBI:58178"/>
        <dbReference type="ChEBI" id="CHEBI:456216"/>
        <dbReference type="EC" id="2.7.1.67"/>
    </reaction>
</comment>
<evidence type="ECO:0000256" key="2">
    <source>
        <dbReference type="ARBA" id="ARBA00008941"/>
    </source>
</evidence>
<reference evidence="11" key="2">
    <citation type="submission" date="2020-06" db="EMBL/GenBank/DDBJ databases">
        <authorList>
            <person name="Sheffer M."/>
        </authorList>
    </citation>
    <scope>NUCLEOTIDE SEQUENCE</scope>
</reference>
<protein>
    <recommendedName>
        <fullName evidence="9">Phosphatidylinositol 4-kinase type 2</fullName>
        <ecNumber evidence="9">2.7.1.67</ecNumber>
    </recommendedName>
</protein>
<reference evidence="11" key="1">
    <citation type="journal article" date="2020" name="bioRxiv">
        <title>Chromosome-level reference genome of the European wasp spider Argiope bruennichi: a resource for studies on range expansion and evolutionary adaptation.</title>
        <authorList>
            <person name="Sheffer M.M."/>
            <person name="Hoppe A."/>
            <person name="Krehenwinkel H."/>
            <person name="Uhl G."/>
            <person name="Kuss A.W."/>
            <person name="Jensen L."/>
            <person name="Jensen C."/>
            <person name="Gillespie R.G."/>
            <person name="Hoff K.J."/>
            <person name="Prost S."/>
        </authorList>
    </citation>
    <scope>NUCLEOTIDE SEQUENCE</scope>
</reference>
<sequence>MPSSGTLNDCLPDIALCPLNASSASDSTHESEPLINQMDSEPCCSINCFPEDLQFSAIVREAEHAIVHGVIPERIYQGSSGNRAKSRTKRNIIEKFPRYRCHFNRIGLPPKVGSFQLFVDGYLNADQWLRIFDSDPLPEHLQKQFHSQFERLVVLDYIIRNTDRGNDNWLIKYQKPDPSNEMTKRPIKMHLDMIAFPFKHPDSWRAYPFHWAWLPMARIPFSSETRDLVLPQLSDMNFVQELCNDLFELFKMDRGFDRNIFEKQCLFCEARS</sequence>
<feature type="domain" description="PI3K/PI4K catalytic" evidence="10">
    <location>
        <begin position="20"/>
        <end position="272"/>
    </location>
</feature>
<keyword evidence="6 9" id="KW-0418">Kinase</keyword>
<gene>
    <name evidence="11" type="ORF">HNY73_000510</name>
</gene>
<dbReference type="GO" id="GO:0005768">
    <property type="term" value="C:endosome"/>
    <property type="evidence" value="ECO:0007669"/>
    <property type="project" value="TreeGrafter"/>
</dbReference>
<evidence type="ECO:0000256" key="4">
    <source>
        <dbReference type="ARBA" id="ARBA00022679"/>
    </source>
</evidence>
<comment type="caution">
    <text evidence="11">The sequence shown here is derived from an EMBL/GenBank/DDBJ whole genome shotgun (WGS) entry which is preliminary data.</text>
</comment>
<comment type="similarity">
    <text evidence="2 9">Belongs to the PI3/PI4-kinase family. Type II PI4K subfamily.</text>
</comment>
<evidence type="ECO:0000256" key="6">
    <source>
        <dbReference type="ARBA" id="ARBA00022777"/>
    </source>
</evidence>
<organism evidence="11 12">
    <name type="scientific">Argiope bruennichi</name>
    <name type="common">Wasp spider</name>
    <name type="synonym">Aranea bruennichi</name>
    <dbReference type="NCBI Taxonomy" id="94029"/>
    <lineage>
        <taxon>Eukaryota</taxon>
        <taxon>Metazoa</taxon>
        <taxon>Ecdysozoa</taxon>
        <taxon>Arthropoda</taxon>
        <taxon>Chelicerata</taxon>
        <taxon>Arachnida</taxon>
        <taxon>Araneae</taxon>
        <taxon>Araneomorphae</taxon>
        <taxon>Entelegynae</taxon>
        <taxon>Araneoidea</taxon>
        <taxon>Araneidae</taxon>
        <taxon>Argiope</taxon>
    </lineage>
</organism>
<dbReference type="InterPro" id="IPR000403">
    <property type="entry name" value="PI3/4_kinase_cat_dom"/>
</dbReference>
<keyword evidence="3" id="KW-1003">Cell membrane</keyword>
<keyword evidence="12" id="KW-1185">Reference proteome</keyword>
<dbReference type="GO" id="GO:0005524">
    <property type="term" value="F:ATP binding"/>
    <property type="evidence" value="ECO:0007669"/>
    <property type="project" value="UniProtKB-UniRule"/>
</dbReference>
<dbReference type="GO" id="GO:0046854">
    <property type="term" value="P:phosphatidylinositol phosphate biosynthetic process"/>
    <property type="evidence" value="ECO:0007669"/>
    <property type="project" value="UniProtKB-UniRule"/>
</dbReference>
<evidence type="ECO:0000256" key="3">
    <source>
        <dbReference type="ARBA" id="ARBA00022475"/>
    </source>
</evidence>
<proteinExistence type="inferred from homology"/>
<dbReference type="GO" id="GO:0005802">
    <property type="term" value="C:trans-Golgi network"/>
    <property type="evidence" value="ECO:0007669"/>
    <property type="project" value="TreeGrafter"/>
</dbReference>
<keyword evidence="8 9" id="KW-0472">Membrane</keyword>
<dbReference type="Gene3D" id="1.10.1070.20">
    <property type="match status" value="1"/>
</dbReference>
<dbReference type="EMBL" id="JABXBU010000001">
    <property type="protein sequence ID" value="KAF8796087.1"/>
    <property type="molecule type" value="Genomic_DNA"/>
</dbReference>
<evidence type="ECO:0000256" key="7">
    <source>
        <dbReference type="ARBA" id="ARBA00022840"/>
    </source>
</evidence>
<dbReference type="Pfam" id="PF00454">
    <property type="entry name" value="PI3_PI4_kinase"/>
    <property type="match status" value="1"/>
</dbReference>
<name>A0A8T0FYA8_ARGBR</name>
<dbReference type="PANTHER" id="PTHR12865">
    <property type="entry name" value="PHOSPHATIDYLINOSITOL 4-KINASE TYPE-II"/>
    <property type="match status" value="1"/>
</dbReference>
<dbReference type="GO" id="GO:0007030">
    <property type="term" value="P:Golgi organization"/>
    <property type="evidence" value="ECO:0007669"/>
    <property type="project" value="TreeGrafter"/>
</dbReference>
<dbReference type="GO" id="GO:0005765">
    <property type="term" value="C:lysosomal membrane"/>
    <property type="evidence" value="ECO:0007669"/>
    <property type="project" value="TreeGrafter"/>
</dbReference>
<comment type="subcellular location">
    <subcellularLocation>
        <location evidence="1">Cell membrane</location>
    </subcellularLocation>
    <subcellularLocation>
        <location evidence="9">Membrane</location>
        <topology evidence="9">Peripheral membrane protein</topology>
    </subcellularLocation>
</comment>
<keyword evidence="7 9" id="KW-0067">ATP-binding</keyword>
<dbReference type="GO" id="GO:0004430">
    <property type="term" value="F:1-phosphatidylinositol 4-kinase activity"/>
    <property type="evidence" value="ECO:0007669"/>
    <property type="project" value="UniProtKB-UniRule"/>
</dbReference>
<dbReference type="GO" id="GO:0005886">
    <property type="term" value="C:plasma membrane"/>
    <property type="evidence" value="ECO:0007669"/>
    <property type="project" value="UniProtKB-SubCell"/>
</dbReference>